<evidence type="ECO:0000313" key="3">
    <source>
        <dbReference type="Proteomes" id="UP000014139"/>
    </source>
</evidence>
<accession>R1HNG7</accession>
<dbReference type="AlphaFoldDB" id="R1HNG7"/>
<gene>
    <name evidence="2" type="ORF">H480_28826</name>
</gene>
<keyword evidence="3" id="KW-1185">Reference proteome</keyword>
<organism evidence="2 3">
    <name type="scientific">Amycolatopsis vancoresmycina DSM 44592</name>
    <dbReference type="NCBI Taxonomy" id="1292037"/>
    <lineage>
        <taxon>Bacteria</taxon>
        <taxon>Bacillati</taxon>
        <taxon>Actinomycetota</taxon>
        <taxon>Actinomycetes</taxon>
        <taxon>Pseudonocardiales</taxon>
        <taxon>Pseudonocardiaceae</taxon>
        <taxon>Amycolatopsis</taxon>
    </lineage>
</organism>
<name>R1HNG7_9PSEU</name>
<evidence type="ECO:0000313" key="2">
    <source>
        <dbReference type="EMBL" id="EOD65060.1"/>
    </source>
</evidence>
<sequence length="95" mass="10447">MHPGHPCRVASMEPEGIMKTFARNVWIRIVSTRAITSRIGSSFQNDRFLAGLARRRRDPPRSSERDSLGLSSSERSGSSSGAFWDTGSATSSGYR</sequence>
<protein>
    <submittedName>
        <fullName evidence="2">Uncharacterized protein</fullName>
    </submittedName>
</protein>
<dbReference type="EMBL" id="AOUO01000446">
    <property type="protein sequence ID" value="EOD65060.1"/>
    <property type="molecule type" value="Genomic_DNA"/>
</dbReference>
<feature type="region of interest" description="Disordered" evidence="1">
    <location>
        <begin position="49"/>
        <end position="95"/>
    </location>
</feature>
<proteinExistence type="predicted"/>
<dbReference type="Proteomes" id="UP000014139">
    <property type="component" value="Unassembled WGS sequence"/>
</dbReference>
<evidence type="ECO:0000256" key="1">
    <source>
        <dbReference type="SAM" id="MobiDB-lite"/>
    </source>
</evidence>
<comment type="caution">
    <text evidence="2">The sequence shown here is derived from an EMBL/GenBank/DDBJ whole genome shotgun (WGS) entry which is preliminary data.</text>
</comment>
<reference evidence="2 3" key="1">
    <citation type="submission" date="2013-02" db="EMBL/GenBank/DDBJ databases">
        <title>Draft genome sequence of Amycolatopsis vancoresmycina strain DSM 44592T.</title>
        <authorList>
            <person name="Kumar S."/>
            <person name="Kaur N."/>
            <person name="Kaur C."/>
            <person name="Raghava G.P.S."/>
            <person name="Mayilraj S."/>
        </authorList>
    </citation>
    <scope>NUCLEOTIDE SEQUENCE [LARGE SCALE GENOMIC DNA]</scope>
    <source>
        <strain evidence="2 3">DSM 44592</strain>
    </source>
</reference>
<feature type="compositionally biased region" description="Low complexity" evidence="1">
    <location>
        <begin position="68"/>
        <end position="81"/>
    </location>
</feature>